<proteinExistence type="predicted"/>
<evidence type="ECO:0000313" key="2">
    <source>
        <dbReference type="Proteomes" id="UP001163603"/>
    </source>
</evidence>
<dbReference type="Proteomes" id="UP001163603">
    <property type="component" value="Chromosome 5"/>
</dbReference>
<reference evidence="2" key="1">
    <citation type="journal article" date="2023" name="G3 (Bethesda)">
        <title>Genome assembly and association tests identify interacting loci associated with vigor, precocity, and sex in interspecific pistachio rootstocks.</title>
        <authorList>
            <person name="Palmer W."/>
            <person name="Jacygrad E."/>
            <person name="Sagayaradj S."/>
            <person name="Cavanaugh K."/>
            <person name="Han R."/>
            <person name="Bertier L."/>
            <person name="Beede B."/>
            <person name="Kafkas S."/>
            <person name="Golino D."/>
            <person name="Preece J."/>
            <person name="Michelmore R."/>
        </authorList>
    </citation>
    <scope>NUCLEOTIDE SEQUENCE [LARGE SCALE GENOMIC DNA]</scope>
</reference>
<name>A0ACC0YQU4_9ROSI</name>
<comment type="caution">
    <text evidence="1">The sequence shown here is derived from an EMBL/GenBank/DDBJ whole genome shotgun (WGS) entry which is preliminary data.</text>
</comment>
<dbReference type="EMBL" id="CM047740">
    <property type="protein sequence ID" value="KAJ0039544.1"/>
    <property type="molecule type" value="Genomic_DNA"/>
</dbReference>
<accession>A0ACC0YQU4</accession>
<organism evidence="1 2">
    <name type="scientific">Pistacia integerrima</name>
    <dbReference type="NCBI Taxonomy" id="434235"/>
    <lineage>
        <taxon>Eukaryota</taxon>
        <taxon>Viridiplantae</taxon>
        <taxon>Streptophyta</taxon>
        <taxon>Embryophyta</taxon>
        <taxon>Tracheophyta</taxon>
        <taxon>Spermatophyta</taxon>
        <taxon>Magnoliopsida</taxon>
        <taxon>eudicotyledons</taxon>
        <taxon>Gunneridae</taxon>
        <taxon>Pentapetalae</taxon>
        <taxon>rosids</taxon>
        <taxon>malvids</taxon>
        <taxon>Sapindales</taxon>
        <taxon>Anacardiaceae</taxon>
        <taxon>Pistacia</taxon>
    </lineage>
</organism>
<gene>
    <name evidence="1" type="ORF">Pint_28620</name>
</gene>
<keyword evidence="2" id="KW-1185">Reference proteome</keyword>
<evidence type="ECO:0000313" key="1">
    <source>
        <dbReference type="EMBL" id="KAJ0039544.1"/>
    </source>
</evidence>
<protein>
    <submittedName>
        <fullName evidence="1">Uncharacterized protein</fullName>
    </submittedName>
</protein>
<sequence length="557" mass="61987">MNLNVTKKIEMKEPPASIYQPPPVPSTLDQTMREEFEKAKATFEATTVRLRLNRYELSGRCCGEPMEHRINDWPEQSSIPRGEKDSEVGKGLSDAAAKAAEELIDSTVAHSVSFCLFLLEATMTVSVAQTKKLMKLGLSLFRRGFSSSKCKTAAKMAVARIKLLRNKRQAVVKQMRRDIALLLESKQDATARIRVEHVIREQNVLAANEFIELFCELIVSRLTIIAKQRECPVDLKEGIASVIFASPRCSEIPELAAMRNIFEKKYGKDFVSAATDLRPNSGVNRMLIEKLSVRTPPGEVKLKVMKEIAKEYQIDWDTTESEVELLKPPEERIVCFSLSVSIFLTCFKFKSASNGDRSTMRFEDTTSAAEAAAESAKQAIAAAQAAAHLASKGSKQFTQSSGFDEIPNASCNKPGSANLSGNSAGPFMSNYPPVSSENIDHQSKSPGGMFESHSFDRSHYLSHEERRPAHTEGGNVYRRHSYNAPSAHSDIQFDESDCDEEIEMEEPPASIYQPPERPPPPVPSTLGKQDSVHHVHPKLPDYDDLAARFESLKYRKS</sequence>